<dbReference type="InterPro" id="IPR036416">
    <property type="entry name" value="Pept_tRNA_hydro_sf"/>
</dbReference>
<dbReference type="RefSeq" id="WP_046695969.1">
    <property type="nucleotide sequence ID" value="NZ_CP011376.1"/>
</dbReference>
<dbReference type="GO" id="GO:0006515">
    <property type="term" value="P:protein quality control for misfolded or incompletely synthesized proteins"/>
    <property type="evidence" value="ECO:0007669"/>
    <property type="project" value="UniProtKB-UniRule"/>
</dbReference>
<dbReference type="SUPFAM" id="SSF53178">
    <property type="entry name" value="Peptidyl-tRNA hydrolase-like"/>
    <property type="match status" value="1"/>
</dbReference>
<dbReference type="PANTHER" id="PTHR17224">
    <property type="entry name" value="PEPTIDYL-TRNA HYDROLASE"/>
    <property type="match status" value="1"/>
</dbReference>
<sequence>MSIKLIVGLGNPGNEYKDTRHNTGFWFVDKISEQFGISLSHDKKFHGDVGRGKIFGQDVRLLKPDTFMNRSGLAVVPLAKFYNIAPNEILIAHDELDIAPGSIRLKTGGGHGGHNGLRDILPHIGADFHRLRIGIGHPGHASKVSGWVLSKPSSDDGISIDKALDCALDNLNLIMAGDFDKARNAINGFKLS</sequence>
<proteinExistence type="inferred from homology"/>
<feature type="binding site" evidence="7">
    <location>
        <position position="69"/>
    </location>
    <ligand>
        <name>tRNA</name>
        <dbReference type="ChEBI" id="CHEBI:17843"/>
    </ligand>
</feature>
<evidence type="ECO:0000256" key="1">
    <source>
        <dbReference type="ARBA" id="ARBA00013260"/>
    </source>
</evidence>
<protein>
    <recommendedName>
        <fullName evidence="6 7">Peptidyl-tRNA hydrolase</fullName>
        <shortName evidence="7">Pth</shortName>
        <ecNumber evidence="1 7">3.1.1.29</ecNumber>
    </recommendedName>
</protein>
<dbReference type="NCBIfam" id="TIGR00447">
    <property type="entry name" value="pth"/>
    <property type="match status" value="1"/>
</dbReference>
<dbReference type="GO" id="GO:0000049">
    <property type="term" value="F:tRNA binding"/>
    <property type="evidence" value="ECO:0007669"/>
    <property type="project" value="UniProtKB-UniRule"/>
</dbReference>
<evidence type="ECO:0000256" key="5">
    <source>
        <dbReference type="ARBA" id="ARBA00038063"/>
    </source>
</evidence>
<feature type="binding site" evidence="7">
    <location>
        <position position="67"/>
    </location>
    <ligand>
        <name>tRNA</name>
        <dbReference type="ChEBI" id="CHEBI:17843"/>
    </ligand>
</feature>
<dbReference type="InterPro" id="IPR018171">
    <property type="entry name" value="Pept_tRNA_hydro_CS"/>
</dbReference>
<dbReference type="FunFam" id="3.40.50.1470:FF:000001">
    <property type="entry name" value="Peptidyl-tRNA hydrolase"/>
    <property type="match status" value="1"/>
</dbReference>
<comment type="similarity">
    <text evidence="5 7 9">Belongs to the PTH family.</text>
</comment>
<evidence type="ECO:0000256" key="4">
    <source>
        <dbReference type="ARBA" id="ARBA00022884"/>
    </source>
</evidence>
<evidence type="ECO:0000256" key="8">
    <source>
        <dbReference type="RuleBase" id="RU000673"/>
    </source>
</evidence>
<dbReference type="PANTHER" id="PTHR17224:SF1">
    <property type="entry name" value="PEPTIDYL-TRNA HYDROLASE"/>
    <property type="match status" value="1"/>
</dbReference>
<dbReference type="AlphaFoldDB" id="A0AAC8PUG5"/>
<comment type="subcellular location">
    <subcellularLocation>
        <location evidence="7">Cytoplasm</location>
    </subcellularLocation>
</comment>
<dbReference type="Pfam" id="PF01195">
    <property type="entry name" value="Pept_tRNA_hydro"/>
    <property type="match status" value="1"/>
</dbReference>
<name>A0AAC8PUG5_9GAMM</name>
<keyword evidence="4 7" id="KW-0694">RNA-binding</keyword>
<evidence type="ECO:0000256" key="2">
    <source>
        <dbReference type="ARBA" id="ARBA00022555"/>
    </source>
</evidence>
<evidence type="ECO:0000256" key="7">
    <source>
        <dbReference type="HAMAP-Rule" id="MF_00083"/>
    </source>
</evidence>
<dbReference type="EMBL" id="CP011376">
    <property type="protein sequence ID" value="AKG07016.1"/>
    <property type="molecule type" value="Genomic_DNA"/>
</dbReference>
<keyword evidence="7" id="KW-0963">Cytoplasm</keyword>
<accession>A0AAC8PUG5</accession>
<dbReference type="CDD" id="cd00462">
    <property type="entry name" value="PTH"/>
    <property type="match status" value="1"/>
</dbReference>
<reference evidence="10 11" key="1">
    <citation type="submission" date="2015-05" db="EMBL/GenBank/DDBJ databases">
        <authorList>
            <person name="Dickey A."/>
            <person name="Clawson M."/>
            <person name="Bono J."/>
            <person name="Loy J.D."/>
        </authorList>
    </citation>
    <scope>NUCLEOTIDE SEQUENCE [LARGE SCALE GENOMIC DNA]</scope>
    <source>
        <strain evidence="10 11">22581</strain>
    </source>
</reference>
<feature type="binding site" evidence="7">
    <location>
        <position position="16"/>
    </location>
    <ligand>
        <name>tRNA</name>
        <dbReference type="ChEBI" id="CHEBI:17843"/>
    </ligand>
</feature>
<evidence type="ECO:0000256" key="3">
    <source>
        <dbReference type="ARBA" id="ARBA00022801"/>
    </source>
</evidence>
<evidence type="ECO:0000313" key="10">
    <source>
        <dbReference type="EMBL" id="AKG07016.1"/>
    </source>
</evidence>
<organism evidence="10 11">
    <name type="scientific">Moraxella bovoculi</name>
    <dbReference type="NCBI Taxonomy" id="386891"/>
    <lineage>
        <taxon>Bacteria</taxon>
        <taxon>Pseudomonadati</taxon>
        <taxon>Pseudomonadota</taxon>
        <taxon>Gammaproteobacteria</taxon>
        <taxon>Moraxellales</taxon>
        <taxon>Moraxellaceae</taxon>
        <taxon>Moraxella</taxon>
    </lineage>
</organism>
<feature type="binding site" evidence="7">
    <location>
        <position position="115"/>
    </location>
    <ligand>
        <name>tRNA</name>
        <dbReference type="ChEBI" id="CHEBI:17843"/>
    </ligand>
</feature>
<dbReference type="PROSITE" id="PS01196">
    <property type="entry name" value="PEPT_TRNA_HYDROL_2"/>
    <property type="match status" value="1"/>
</dbReference>
<dbReference type="HAMAP" id="MF_00083">
    <property type="entry name" value="Pept_tRNA_hydro_bact"/>
    <property type="match status" value="1"/>
</dbReference>
<dbReference type="Gene3D" id="3.40.50.1470">
    <property type="entry name" value="Peptidyl-tRNA hydrolase"/>
    <property type="match status" value="1"/>
</dbReference>
<evidence type="ECO:0000313" key="11">
    <source>
        <dbReference type="Proteomes" id="UP000077465"/>
    </source>
</evidence>
<dbReference type="EC" id="3.1.1.29" evidence="1 7"/>
<feature type="site" description="Stabilizes the basic form of H active site to accept a proton" evidence="7">
    <location>
        <position position="94"/>
    </location>
</feature>
<comment type="function">
    <text evidence="7">Hydrolyzes ribosome-free peptidyl-tRNAs (with 1 or more amino acids incorporated), which drop off the ribosome during protein synthesis, or as a result of ribosome stalling.</text>
</comment>
<dbReference type="GO" id="GO:0004045">
    <property type="term" value="F:peptidyl-tRNA hydrolase activity"/>
    <property type="evidence" value="ECO:0007669"/>
    <property type="project" value="UniProtKB-UniRule"/>
</dbReference>
<dbReference type="PROSITE" id="PS01195">
    <property type="entry name" value="PEPT_TRNA_HYDROL_1"/>
    <property type="match status" value="1"/>
</dbReference>
<comment type="catalytic activity">
    <reaction evidence="7 8">
        <text>an N-acyl-L-alpha-aminoacyl-tRNA + H2O = an N-acyl-L-amino acid + a tRNA + H(+)</text>
        <dbReference type="Rhea" id="RHEA:54448"/>
        <dbReference type="Rhea" id="RHEA-COMP:10123"/>
        <dbReference type="Rhea" id="RHEA-COMP:13883"/>
        <dbReference type="ChEBI" id="CHEBI:15377"/>
        <dbReference type="ChEBI" id="CHEBI:15378"/>
        <dbReference type="ChEBI" id="CHEBI:59874"/>
        <dbReference type="ChEBI" id="CHEBI:78442"/>
        <dbReference type="ChEBI" id="CHEBI:138191"/>
        <dbReference type="EC" id="3.1.1.29"/>
    </reaction>
</comment>
<keyword evidence="2 7" id="KW-0820">tRNA-binding</keyword>
<feature type="active site" description="Proton acceptor" evidence="7">
    <location>
        <position position="21"/>
    </location>
</feature>
<dbReference type="GO" id="GO:0005737">
    <property type="term" value="C:cytoplasm"/>
    <property type="evidence" value="ECO:0007669"/>
    <property type="project" value="UniProtKB-SubCell"/>
</dbReference>
<dbReference type="Proteomes" id="UP000077465">
    <property type="component" value="Chromosome"/>
</dbReference>
<keyword evidence="3 7" id="KW-0378">Hydrolase</keyword>
<dbReference type="GO" id="GO:0072344">
    <property type="term" value="P:rescue of stalled ribosome"/>
    <property type="evidence" value="ECO:0007669"/>
    <property type="project" value="UniProtKB-UniRule"/>
</dbReference>
<evidence type="ECO:0000256" key="6">
    <source>
        <dbReference type="ARBA" id="ARBA00050038"/>
    </source>
</evidence>
<feature type="site" description="Discriminates between blocked and unblocked aminoacyl-tRNA" evidence="7">
    <location>
        <position position="11"/>
    </location>
</feature>
<gene>
    <name evidence="7" type="primary">pth</name>
    <name evidence="10" type="ORF">AAX06_01115</name>
</gene>
<dbReference type="InterPro" id="IPR001328">
    <property type="entry name" value="Pept_tRNA_hydro"/>
</dbReference>
<evidence type="ECO:0000256" key="9">
    <source>
        <dbReference type="RuleBase" id="RU004320"/>
    </source>
</evidence>
<comment type="subunit">
    <text evidence="7">Monomer.</text>
</comment>
<comment type="function">
    <text evidence="7">Catalyzes the release of premature peptidyl moieties from peptidyl-tRNA molecules trapped in stalled 50S ribosomal subunits, and thus maintains levels of free tRNAs and 50S ribosomes.</text>
</comment>